<evidence type="ECO:0000313" key="8">
    <source>
        <dbReference type="EMBL" id="KJY77107.1"/>
    </source>
</evidence>
<dbReference type="GO" id="GO:0004519">
    <property type="term" value="F:endonuclease activity"/>
    <property type="evidence" value="ECO:0007669"/>
    <property type="project" value="UniProtKB-KW"/>
</dbReference>
<proteinExistence type="inferred from homology"/>
<name>A0A837GAK4_9VIBR</name>
<keyword evidence="4" id="KW-0540">Nuclease</keyword>
<comment type="similarity">
    <text evidence="2">Belongs to the phage GPA family.</text>
</comment>
<dbReference type="AlphaFoldDB" id="A0A837GAK4"/>
<dbReference type="GO" id="GO:0016787">
    <property type="term" value="F:hydrolase activity"/>
    <property type="evidence" value="ECO:0007669"/>
    <property type="project" value="UniProtKB-KW"/>
</dbReference>
<sequence length="610" mass="70581">MNQAEVDKALKKQQELREAGDIVKYSSFTRRFFPRLPQLIRNDIKRKVVQRMGRKNPTRENLVRAAEDAVNFGLKQSHFIEDKFPFVDFRNGAKSRPLTHAILMRDDAVKKLAKEYSDKASFAMSDPGLGEQFDSFLDALEHVYEQQSKNLKEIFVSPPHVNFSKRDKKPEELEQDLQVAILKMQSEGWIIGRLTHLRAQYIEYAQITLDRVGESKYQKPYVSAVSFSNWMQKQREAKRFVESMAVMNDETGEAFKLEDVVKRTTANPENRRIEMMVRSRGFEELAQDLGYVALFLTWTLPSKYHRNSAKWNGATVKEGHKELMKKWAIGRAELAKLDIDYFGFRVAEPHQDATSHAHYFLFCAPQDKDKIISILRERAISEDRDELGPNINIRFDAKVEDPTKGSATAYIAKYVSKNINGKHMPEGEAEEWAYRARAWASTHRIRQFQQFGGEPVSLWRNLRRAQPNQTSIDPKLEELRQAADSSKWSLFCRLAVGAKIEYEAKQNQYGEKTKKVIGFSWFGQLIETCSESYSLVKQKDVKRLQEARSDSPWSTENNCNSVLIEQLRRMTGWSSQGVKCLIRPLQLGAKVPIDKYVSVQLRNGRLLYRE</sequence>
<organism evidence="8">
    <name type="scientific">Vibrio coralliilyticus</name>
    <dbReference type="NCBI Taxonomy" id="190893"/>
    <lineage>
        <taxon>Bacteria</taxon>
        <taxon>Pseudomonadati</taxon>
        <taxon>Pseudomonadota</taxon>
        <taxon>Gammaproteobacteria</taxon>
        <taxon>Vibrionales</taxon>
        <taxon>Vibrionaceae</taxon>
        <taxon>Vibrio</taxon>
    </lineage>
</organism>
<evidence type="ECO:0000256" key="1">
    <source>
        <dbReference type="ARBA" id="ARBA00003293"/>
    </source>
</evidence>
<dbReference type="EMBL" id="JXXR01000002">
    <property type="protein sequence ID" value="KJY77107.1"/>
    <property type="molecule type" value="Genomic_DNA"/>
</dbReference>
<evidence type="ECO:0000256" key="6">
    <source>
        <dbReference type="ARBA" id="ARBA00022801"/>
    </source>
</evidence>
<evidence type="ECO:0000256" key="2">
    <source>
        <dbReference type="ARBA" id="ARBA00009260"/>
    </source>
</evidence>
<protein>
    <submittedName>
        <fullName evidence="8">Replication protein</fullName>
    </submittedName>
</protein>
<comment type="caution">
    <text evidence="8">The sequence shown here is derived from an EMBL/GenBank/DDBJ whole genome shotgun (WGS) entry which is preliminary data.</text>
</comment>
<evidence type="ECO:0000256" key="5">
    <source>
        <dbReference type="ARBA" id="ARBA00022759"/>
    </source>
</evidence>
<dbReference type="GO" id="GO:0006260">
    <property type="term" value="P:DNA replication"/>
    <property type="evidence" value="ECO:0007669"/>
    <property type="project" value="UniProtKB-KW"/>
</dbReference>
<comment type="function">
    <text evidence="1">Possible endonuclease which induces a single-strand cut and initiates DNA replication.</text>
</comment>
<keyword evidence="3" id="KW-0235">DNA replication</keyword>
<feature type="domain" description="Replication gene A protein-like" evidence="7">
    <location>
        <begin position="133"/>
        <end position="421"/>
    </location>
</feature>
<keyword evidence="5" id="KW-0255">Endonuclease</keyword>
<dbReference type="Pfam" id="PF05840">
    <property type="entry name" value="Phage_GPA"/>
    <property type="match status" value="1"/>
</dbReference>
<accession>A0A837GAK4</accession>
<reference evidence="8" key="1">
    <citation type="journal article" date="2015" name="BMC Genomics">
        <title>Genome mining reveals unlocked bioactive potential of marine Gram-negative bacteria.</title>
        <authorList>
            <person name="Machado H."/>
            <person name="Sonnenschein E.C."/>
            <person name="Melchiorsen J."/>
            <person name="Gram L."/>
        </authorList>
    </citation>
    <scope>NUCLEOTIDE SEQUENCE</scope>
    <source>
        <strain evidence="8">S2052</strain>
    </source>
</reference>
<dbReference type="InterPro" id="IPR008766">
    <property type="entry name" value="Replication_gene_A-like"/>
</dbReference>
<dbReference type="RefSeq" id="WP_045985104.1">
    <property type="nucleotide sequence ID" value="NZ_CP063052.1"/>
</dbReference>
<evidence type="ECO:0000256" key="4">
    <source>
        <dbReference type="ARBA" id="ARBA00022722"/>
    </source>
</evidence>
<evidence type="ECO:0000256" key="3">
    <source>
        <dbReference type="ARBA" id="ARBA00022705"/>
    </source>
</evidence>
<gene>
    <name evidence="8" type="ORF">TW71_04605</name>
</gene>
<keyword evidence="6" id="KW-0378">Hydrolase</keyword>
<evidence type="ECO:0000259" key="7">
    <source>
        <dbReference type="Pfam" id="PF05840"/>
    </source>
</evidence>